<evidence type="ECO:0000313" key="1">
    <source>
        <dbReference type="EMBL" id="KAI0057542.1"/>
    </source>
</evidence>
<organism evidence="1 2">
    <name type="scientific">Artomyces pyxidatus</name>
    <dbReference type="NCBI Taxonomy" id="48021"/>
    <lineage>
        <taxon>Eukaryota</taxon>
        <taxon>Fungi</taxon>
        <taxon>Dikarya</taxon>
        <taxon>Basidiomycota</taxon>
        <taxon>Agaricomycotina</taxon>
        <taxon>Agaricomycetes</taxon>
        <taxon>Russulales</taxon>
        <taxon>Auriscalpiaceae</taxon>
        <taxon>Artomyces</taxon>
    </lineage>
</organism>
<protein>
    <submittedName>
        <fullName evidence="1">NDUFB9, NADH-ubiquinone oxidoreductase</fullName>
    </submittedName>
</protein>
<reference evidence="1" key="1">
    <citation type="submission" date="2021-03" db="EMBL/GenBank/DDBJ databases">
        <authorList>
            <consortium name="DOE Joint Genome Institute"/>
            <person name="Ahrendt S."/>
            <person name="Looney B.P."/>
            <person name="Miyauchi S."/>
            <person name="Morin E."/>
            <person name="Drula E."/>
            <person name="Courty P.E."/>
            <person name="Chicoki N."/>
            <person name="Fauchery L."/>
            <person name="Kohler A."/>
            <person name="Kuo A."/>
            <person name="Labutti K."/>
            <person name="Pangilinan J."/>
            <person name="Lipzen A."/>
            <person name="Riley R."/>
            <person name="Andreopoulos W."/>
            <person name="He G."/>
            <person name="Johnson J."/>
            <person name="Barry K.W."/>
            <person name="Grigoriev I.V."/>
            <person name="Nagy L."/>
            <person name="Hibbett D."/>
            <person name="Henrissat B."/>
            <person name="Matheny P.B."/>
            <person name="Labbe J."/>
            <person name="Martin F."/>
        </authorList>
    </citation>
    <scope>NUCLEOTIDE SEQUENCE</scope>
    <source>
        <strain evidence="1">HHB10654</strain>
    </source>
</reference>
<keyword evidence="2" id="KW-1185">Reference proteome</keyword>
<accession>A0ACB8SMU7</accession>
<sequence length="110" mass="12796">MSVSPFSSAHRLYIKSLYKRMLKNEQDWVIRYDLFRARALTIRAQFEENRNVHDPRALAAILEKAEADLARRKHPDPYIPGEFPGGTKWERNAPPPLGPIFDHLAHDSHH</sequence>
<evidence type="ECO:0000313" key="2">
    <source>
        <dbReference type="Proteomes" id="UP000814140"/>
    </source>
</evidence>
<dbReference type="Proteomes" id="UP000814140">
    <property type="component" value="Unassembled WGS sequence"/>
</dbReference>
<gene>
    <name evidence="1" type="ORF">BV25DRAFT_1830940</name>
</gene>
<reference evidence="1" key="2">
    <citation type="journal article" date="2022" name="New Phytol.">
        <title>Evolutionary transition to the ectomycorrhizal habit in the genomes of a hyperdiverse lineage of mushroom-forming fungi.</title>
        <authorList>
            <person name="Looney B."/>
            <person name="Miyauchi S."/>
            <person name="Morin E."/>
            <person name="Drula E."/>
            <person name="Courty P.E."/>
            <person name="Kohler A."/>
            <person name="Kuo A."/>
            <person name="LaButti K."/>
            <person name="Pangilinan J."/>
            <person name="Lipzen A."/>
            <person name="Riley R."/>
            <person name="Andreopoulos W."/>
            <person name="He G."/>
            <person name="Johnson J."/>
            <person name="Nolan M."/>
            <person name="Tritt A."/>
            <person name="Barry K.W."/>
            <person name="Grigoriev I.V."/>
            <person name="Nagy L.G."/>
            <person name="Hibbett D."/>
            <person name="Henrissat B."/>
            <person name="Matheny P.B."/>
            <person name="Labbe J."/>
            <person name="Martin F.M."/>
        </authorList>
    </citation>
    <scope>NUCLEOTIDE SEQUENCE</scope>
    <source>
        <strain evidence="1">HHB10654</strain>
    </source>
</reference>
<proteinExistence type="predicted"/>
<comment type="caution">
    <text evidence="1">The sequence shown here is derived from an EMBL/GenBank/DDBJ whole genome shotgun (WGS) entry which is preliminary data.</text>
</comment>
<dbReference type="EMBL" id="MU277245">
    <property type="protein sequence ID" value="KAI0057542.1"/>
    <property type="molecule type" value="Genomic_DNA"/>
</dbReference>
<name>A0ACB8SMU7_9AGAM</name>